<feature type="compositionally biased region" description="Basic and acidic residues" evidence="10">
    <location>
        <begin position="688"/>
        <end position="711"/>
    </location>
</feature>
<protein>
    <recommendedName>
        <fullName evidence="9">Selenoprotein O</fullName>
    </recommendedName>
</protein>
<evidence type="ECO:0000313" key="11">
    <source>
        <dbReference type="EMBL" id="GJN90035.1"/>
    </source>
</evidence>
<keyword evidence="8" id="KW-0460">Magnesium</keyword>
<evidence type="ECO:0000256" key="4">
    <source>
        <dbReference type="ARBA" id="ARBA00022695"/>
    </source>
</evidence>
<dbReference type="PANTHER" id="PTHR32057">
    <property type="entry name" value="PROTEIN ADENYLYLTRANSFERASE SELO, MITOCHONDRIAL"/>
    <property type="match status" value="1"/>
</dbReference>
<evidence type="ECO:0000313" key="12">
    <source>
        <dbReference type="Proteomes" id="UP001342314"/>
    </source>
</evidence>
<accession>A0AAV5GBW6</accession>
<dbReference type="EMBL" id="BQKY01000006">
    <property type="protein sequence ID" value="GJN90035.1"/>
    <property type="molecule type" value="Genomic_DNA"/>
</dbReference>
<evidence type="ECO:0000256" key="5">
    <source>
        <dbReference type="ARBA" id="ARBA00022723"/>
    </source>
</evidence>
<keyword evidence="6" id="KW-0547">Nucleotide-binding</keyword>
<dbReference type="InterPro" id="IPR003846">
    <property type="entry name" value="SelO"/>
</dbReference>
<reference evidence="11 12" key="1">
    <citation type="submission" date="2021-12" db="EMBL/GenBank/DDBJ databases">
        <title>High titer production of polyol ester of fatty acids by Rhodotorula paludigena BS15 towards product separation-free biomass refinery.</title>
        <authorList>
            <person name="Mano J."/>
            <person name="Ono H."/>
            <person name="Tanaka T."/>
            <person name="Naito K."/>
            <person name="Sushida H."/>
            <person name="Ike M."/>
            <person name="Tokuyasu K."/>
            <person name="Kitaoka M."/>
        </authorList>
    </citation>
    <scope>NUCLEOTIDE SEQUENCE [LARGE SCALE GENOMIC DNA]</scope>
    <source>
        <strain evidence="11 12">BS15</strain>
    </source>
</reference>
<organism evidence="11 12">
    <name type="scientific">Rhodotorula paludigena</name>
    <dbReference type="NCBI Taxonomy" id="86838"/>
    <lineage>
        <taxon>Eukaryota</taxon>
        <taxon>Fungi</taxon>
        <taxon>Dikarya</taxon>
        <taxon>Basidiomycota</taxon>
        <taxon>Pucciniomycotina</taxon>
        <taxon>Microbotryomycetes</taxon>
        <taxon>Sporidiobolales</taxon>
        <taxon>Sporidiobolaceae</taxon>
        <taxon>Rhodotorula</taxon>
    </lineage>
</organism>
<evidence type="ECO:0000256" key="2">
    <source>
        <dbReference type="ARBA" id="ARBA00009747"/>
    </source>
</evidence>
<keyword evidence="4" id="KW-0548">Nucleotidyltransferase</keyword>
<dbReference type="GO" id="GO:0005739">
    <property type="term" value="C:mitochondrion"/>
    <property type="evidence" value="ECO:0007669"/>
    <property type="project" value="TreeGrafter"/>
</dbReference>
<keyword evidence="5" id="KW-0479">Metal-binding</keyword>
<evidence type="ECO:0000256" key="9">
    <source>
        <dbReference type="ARBA" id="ARBA00031547"/>
    </source>
</evidence>
<evidence type="ECO:0000256" key="6">
    <source>
        <dbReference type="ARBA" id="ARBA00022741"/>
    </source>
</evidence>
<proteinExistence type="inferred from homology"/>
<comment type="caution">
    <text evidence="11">The sequence shown here is derived from an EMBL/GenBank/DDBJ whole genome shotgun (WGS) entry which is preliminary data.</text>
</comment>
<dbReference type="Pfam" id="PF02696">
    <property type="entry name" value="SelO"/>
    <property type="match status" value="1"/>
</dbReference>
<comment type="cofactor">
    <cofactor evidence="1">
        <name>Mg(2+)</name>
        <dbReference type="ChEBI" id="CHEBI:18420"/>
    </cofactor>
</comment>
<sequence>MASTASSSSSHKMSSLLDLPISPSAPIYHLRPDPLFPTPSSLLRLGSYEAPDDLGEKGPVAIREGDPVPPSMLRRSRQIREGGAFTYTSPLPLEFPYDIREPGDEERTNAARASTIETQLATFEVSPAHPVFPPSSSACSSGTAPSDVAAAPSCAAPPTAFTSPRRLSPSFPRAQLLSVSRALAAAWLPQLDLDSSPAVRDQFLDVVAGRTVLAREADPDADEADGFGSFAGQLGDGRAISILSTPTTEEVAARTGFRAIELQLKGAGRTPYSRFADGLAVLRSSIREYLGAEAVAALGVPTSRALALVHLPDVHVRREQLESAAIVTRVSGSWIRIGNFEQQAYRGEYDSLRLLSRYVAREVFALSDDAANPAHGVNARSQALAVVKEVARRNAVTVAGWQAYGFMHGVMNTDNIAVNGATIDYGPYAFMDVFDPAHICNHSDDSGRYRFELQPSMMVFAINKLGEALAELIGCELELAERDGGADEGLVEAPEGWAGEGEGSAEMKRWKEEGMEAVGEVKKEFVETFKREYERLMRLRFGFTTAEEGDFQLFSQFLDLMAEHELDFTNTHRLLSQFTSTSAPTFAAFLDALLSRASSSSSSTARADWTSFLASCEARLSREGASAASDRRARMDRVNPRFTLRQWVLEETIAAVSRAPEPGGEGVRQLERVLEMATRPFEAYGEAEIGRGESEGGECPTKEEMERQRLS</sequence>
<keyword evidence="7" id="KW-0067">ATP-binding</keyword>
<comment type="similarity">
    <text evidence="2">Belongs to the SELO family.</text>
</comment>
<keyword evidence="3" id="KW-0808">Transferase</keyword>
<dbReference type="GO" id="GO:0070733">
    <property type="term" value="F:AMPylase activity"/>
    <property type="evidence" value="ECO:0007669"/>
    <property type="project" value="TreeGrafter"/>
</dbReference>
<evidence type="ECO:0000256" key="7">
    <source>
        <dbReference type="ARBA" id="ARBA00022840"/>
    </source>
</evidence>
<dbReference type="PANTHER" id="PTHR32057:SF14">
    <property type="entry name" value="PROTEIN ADENYLYLTRANSFERASE SELO, MITOCHONDRIAL"/>
    <property type="match status" value="1"/>
</dbReference>
<keyword evidence="12" id="KW-1185">Reference proteome</keyword>
<evidence type="ECO:0000256" key="8">
    <source>
        <dbReference type="ARBA" id="ARBA00022842"/>
    </source>
</evidence>
<evidence type="ECO:0000256" key="3">
    <source>
        <dbReference type="ARBA" id="ARBA00022679"/>
    </source>
</evidence>
<dbReference type="GO" id="GO:0046872">
    <property type="term" value="F:metal ion binding"/>
    <property type="evidence" value="ECO:0007669"/>
    <property type="project" value="UniProtKB-KW"/>
</dbReference>
<dbReference type="Proteomes" id="UP001342314">
    <property type="component" value="Unassembled WGS sequence"/>
</dbReference>
<name>A0AAV5GBW6_9BASI</name>
<dbReference type="GO" id="GO:0005524">
    <property type="term" value="F:ATP binding"/>
    <property type="evidence" value="ECO:0007669"/>
    <property type="project" value="UniProtKB-KW"/>
</dbReference>
<dbReference type="AlphaFoldDB" id="A0AAV5GBW6"/>
<evidence type="ECO:0000256" key="1">
    <source>
        <dbReference type="ARBA" id="ARBA00001946"/>
    </source>
</evidence>
<feature type="region of interest" description="Disordered" evidence="10">
    <location>
        <begin position="684"/>
        <end position="711"/>
    </location>
</feature>
<evidence type="ECO:0000256" key="10">
    <source>
        <dbReference type="SAM" id="MobiDB-lite"/>
    </source>
</evidence>
<gene>
    <name evidence="11" type="ORF">Rhopal_003032-T1</name>
</gene>